<feature type="signal peptide" evidence="4">
    <location>
        <begin position="1"/>
        <end position="25"/>
    </location>
</feature>
<accession>A0A0J8G7F2</accession>
<evidence type="ECO:0000313" key="7">
    <source>
        <dbReference type="Proteomes" id="UP000052258"/>
    </source>
</evidence>
<protein>
    <submittedName>
        <fullName evidence="6">GlcNAc-binding protein A</fullName>
    </submittedName>
</protein>
<dbReference type="AlphaFoldDB" id="A0A0J8G7F2"/>
<dbReference type="InterPro" id="IPR014756">
    <property type="entry name" value="Ig_E-set"/>
</dbReference>
<proteinExistence type="predicted"/>
<organism evidence="6 7">
    <name type="scientific">Listeria fleischmannii 1991</name>
    <dbReference type="NCBI Taxonomy" id="1430899"/>
    <lineage>
        <taxon>Bacteria</taxon>
        <taxon>Bacillati</taxon>
        <taxon>Bacillota</taxon>
        <taxon>Bacilli</taxon>
        <taxon>Bacillales</taxon>
        <taxon>Listeriaceae</taxon>
        <taxon>Listeria</taxon>
    </lineage>
</organism>
<evidence type="ECO:0000256" key="4">
    <source>
        <dbReference type="SAM" id="SignalP"/>
    </source>
</evidence>
<keyword evidence="7" id="KW-1185">Reference proteome</keyword>
<dbReference type="OrthoDB" id="2702399at2"/>
<keyword evidence="1 4" id="KW-0732">Signal</keyword>
<keyword evidence="3" id="KW-0119">Carbohydrate metabolism</keyword>
<keyword evidence="2" id="KW-0378">Hydrolase</keyword>
<dbReference type="InterPro" id="IPR004302">
    <property type="entry name" value="Cellulose/chitin-bd_N"/>
</dbReference>
<dbReference type="Proteomes" id="UP000052258">
    <property type="component" value="Unassembled WGS sequence"/>
</dbReference>
<dbReference type="CDD" id="cd00063">
    <property type="entry name" value="FN3"/>
    <property type="match status" value="2"/>
</dbReference>
<dbReference type="PANTHER" id="PTHR34823:SF1">
    <property type="entry name" value="CHITIN-BINDING TYPE-4 DOMAIN-CONTAINING PROTEIN"/>
    <property type="match status" value="1"/>
</dbReference>
<dbReference type="InterPro" id="IPR051024">
    <property type="entry name" value="GlcNAc_Chitin_IntDeg"/>
</dbReference>
<evidence type="ECO:0000256" key="2">
    <source>
        <dbReference type="ARBA" id="ARBA00022801"/>
    </source>
</evidence>
<dbReference type="InterPro" id="IPR013783">
    <property type="entry name" value="Ig-like_fold"/>
</dbReference>
<dbReference type="SMART" id="SM00495">
    <property type="entry name" value="ChtBD3"/>
    <property type="match status" value="2"/>
</dbReference>
<dbReference type="CDD" id="cd21177">
    <property type="entry name" value="LPMO_AA10"/>
    <property type="match status" value="1"/>
</dbReference>
<dbReference type="EMBL" id="AZHO01000029">
    <property type="protein sequence ID" value="KMT58550.1"/>
    <property type="molecule type" value="Genomic_DNA"/>
</dbReference>
<reference evidence="6 7" key="1">
    <citation type="journal article" date="2015" name="Genome Biol. Evol.">
        <title>Comparative Genomics of Listeria Sensu Lato: Genus-Wide Differences in Evolutionary Dynamics and the Progressive Gain of Complex, Potentially Pathogenicity-Related Traits through Lateral Gene Transfer.</title>
        <authorList>
            <person name="Chiara M."/>
            <person name="Caruso M."/>
            <person name="D'Erchia A.M."/>
            <person name="Manzari C."/>
            <person name="Fraccalvieri R."/>
            <person name="Goffredo E."/>
            <person name="Latorre L."/>
            <person name="Miccolupo A."/>
            <person name="Padalino I."/>
            <person name="Santagada G."/>
            <person name="Chiocco D."/>
            <person name="Pesole G."/>
            <person name="Horner D.S."/>
            <person name="Parisi A."/>
        </authorList>
    </citation>
    <scope>NUCLEOTIDE SEQUENCE [LARGE SCALE GENOMIC DNA]</scope>
    <source>
        <strain evidence="6 7">1991</strain>
    </source>
</reference>
<dbReference type="Pfam" id="PF00041">
    <property type="entry name" value="fn3"/>
    <property type="match status" value="1"/>
</dbReference>
<dbReference type="GO" id="GO:0005576">
    <property type="term" value="C:extracellular region"/>
    <property type="evidence" value="ECO:0007669"/>
    <property type="project" value="InterPro"/>
</dbReference>
<evidence type="ECO:0000256" key="1">
    <source>
        <dbReference type="ARBA" id="ARBA00022729"/>
    </source>
</evidence>
<dbReference type="InterPro" id="IPR003961">
    <property type="entry name" value="FN3_dom"/>
</dbReference>
<evidence type="ECO:0000259" key="5">
    <source>
        <dbReference type="PROSITE" id="PS50853"/>
    </source>
</evidence>
<dbReference type="PROSITE" id="PS50853">
    <property type="entry name" value="FN3"/>
    <property type="match status" value="1"/>
</dbReference>
<dbReference type="PANTHER" id="PTHR34823">
    <property type="entry name" value="GLCNAC-BINDING PROTEIN A"/>
    <property type="match status" value="1"/>
</dbReference>
<dbReference type="Gene3D" id="2.60.40.10">
    <property type="entry name" value="Immunoglobulins"/>
    <property type="match status" value="2"/>
</dbReference>
<evidence type="ECO:0000313" key="6">
    <source>
        <dbReference type="EMBL" id="KMT58550.1"/>
    </source>
</evidence>
<dbReference type="RefSeq" id="WP_007475382.1">
    <property type="nucleotide sequence ID" value="NZ_KQ130619.1"/>
</dbReference>
<keyword evidence="3" id="KW-0624">Polysaccharide degradation</keyword>
<dbReference type="SUPFAM" id="SSF51055">
    <property type="entry name" value="Carbohydrate binding domain"/>
    <property type="match status" value="2"/>
</dbReference>
<dbReference type="Gene3D" id="2.70.50.50">
    <property type="entry name" value="chitin-binding protein cbp21"/>
    <property type="match status" value="1"/>
</dbReference>
<dbReference type="SUPFAM" id="SSF49265">
    <property type="entry name" value="Fibronectin type III"/>
    <property type="match status" value="1"/>
</dbReference>
<dbReference type="InterPro" id="IPR036116">
    <property type="entry name" value="FN3_sf"/>
</dbReference>
<feature type="chain" id="PRO_5038487721" evidence="4">
    <location>
        <begin position="26"/>
        <end position="491"/>
    </location>
</feature>
<comment type="caution">
    <text evidence="6">The sequence shown here is derived from an EMBL/GenBank/DDBJ whole genome shotgun (WGS) entry which is preliminary data.</text>
</comment>
<dbReference type="PATRIC" id="fig|1430899.3.peg.2185"/>
<dbReference type="GO" id="GO:0004553">
    <property type="term" value="F:hydrolase activity, hydrolyzing O-glycosyl compounds"/>
    <property type="evidence" value="ECO:0007669"/>
    <property type="project" value="InterPro"/>
</dbReference>
<dbReference type="Pfam" id="PF02839">
    <property type="entry name" value="CBM_5_12"/>
    <property type="match status" value="2"/>
</dbReference>
<gene>
    <name evidence="6" type="ORF">X560_2137</name>
</gene>
<dbReference type="GO" id="GO:0000272">
    <property type="term" value="P:polysaccharide catabolic process"/>
    <property type="evidence" value="ECO:0007669"/>
    <property type="project" value="UniProtKB-KW"/>
</dbReference>
<name>A0A0J8G7F2_9LIST</name>
<dbReference type="InterPro" id="IPR036573">
    <property type="entry name" value="CBM_sf_5/12"/>
</dbReference>
<evidence type="ECO:0000256" key="3">
    <source>
        <dbReference type="ARBA" id="ARBA00023326"/>
    </source>
</evidence>
<dbReference type="GO" id="GO:0030246">
    <property type="term" value="F:carbohydrate binding"/>
    <property type="evidence" value="ECO:0007669"/>
    <property type="project" value="InterPro"/>
</dbReference>
<dbReference type="InterPro" id="IPR003610">
    <property type="entry name" value="CBM5/12"/>
</dbReference>
<dbReference type="CDD" id="cd12215">
    <property type="entry name" value="ChiC_BD"/>
    <property type="match status" value="2"/>
</dbReference>
<dbReference type="SMART" id="SM00060">
    <property type="entry name" value="FN3"/>
    <property type="match status" value="2"/>
</dbReference>
<feature type="domain" description="Fibronectin type-III" evidence="5">
    <location>
        <begin position="207"/>
        <end position="295"/>
    </location>
</feature>
<dbReference type="Gene3D" id="2.10.10.20">
    <property type="entry name" value="Carbohydrate-binding module superfamily 5/12"/>
    <property type="match status" value="2"/>
</dbReference>
<dbReference type="Pfam" id="PF03067">
    <property type="entry name" value="LPMO_10"/>
    <property type="match status" value="1"/>
</dbReference>
<dbReference type="SUPFAM" id="SSF81296">
    <property type="entry name" value="E set domains"/>
    <property type="match status" value="1"/>
</dbReference>
<sequence>MNNKLKIGAFFGALGVMLTAGHAFDADAHGYISKPESRAYLANKGINVNAGAVQFEPQSIEGPKGFPSASGPADGKIAGAGKYAAMDVQTDTRWHKVALNSGPNVVEWTLTAPHQTASWDYYITKKGWDPNKPLASSDFELLKHINGANLTPEKVVRQQIDIPSDREGYYVILGVWNIADTTNSFYQVIDANINNGSAVNPEVDTKAPSEVTGLKIADRTSNSITLNWKEAADNQGVSKYTVYRNGVKVGETSTTSFKDVSLQADKSYNYSIVAQDFAGNKSKMSASFAATTLKETKTDNVAPEAPSNLHSMGKTNSSVSLMWGAVNHSLPVKYEVYRDGKKITTTSNTSFEDKGLAKGDYNYTVSAVDSAGNKSSASNLLRVAIAGEDQVLPPVPVIDEKGTWSKDKIYVENDTVNYNGKTYRAKWWTKGNNPEVSSVWQVVDNSVQVWNAQKAFTSGDKVLYNGKIYQAKWWVQGQAPSLSGAWTLVTK</sequence>